<dbReference type="SUPFAM" id="SSF51735">
    <property type="entry name" value="NAD(P)-binding Rossmann-fold domains"/>
    <property type="match status" value="1"/>
</dbReference>
<accession>A0A3P1WQI7</accession>
<name>A0A3P1WQI7_9ACTN</name>
<dbReference type="EMBL" id="RQYT01000049">
    <property type="protein sequence ID" value="RRD48216.1"/>
    <property type="molecule type" value="Genomic_DNA"/>
</dbReference>
<sequence length="311" mass="33887">MSHVIVVGSGPLGRATTRDLVSQGHDVTVATRSGTSLPDARSTRVDVVTGEGLGELPRAEAIVACCNFAYSAKSWLSCWPPAIDHLIRATEQRDATLVVAGNLYAYSRRMPMRATDPLEPPTALGEARAVASQRLFAAHDAGRIRGVEVRGSDYYGPDSGSMSHLSRRFFEPLLAGRPAWILGDPDAIHTWTAVADFGRLLARAATDPTMAGRAWHVPSAPAVSRREVATHFLRLAGIDHAPRLRPLPPALLTAMSWFSPMMRALRSLLPQLTEPYVMEDQDTRDLLAETHTPMETTLRAVIEELGENSPR</sequence>
<feature type="domain" description="NAD-dependent epimerase/dehydratase" evidence="1">
    <location>
        <begin position="6"/>
        <end position="209"/>
    </location>
</feature>
<dbReference type="RefSeq" id="WP_125229061.1">
    <property type="nucleotide sequence ID" value="NZ_RQYT01000049.1"/>
</dbReference>
<dbReference type="Pfam" id="PF01370">
    <property type="entry name" value="Epimerase"/>
    <property type="match status" value="1"/>
</dbReference>
<proteinExistence type="predicted"/>
<evidence type="ECO:0000313" key="3">
    <source>
        <dbReference type="Proteomes" id="UP000280935"/>
    </source>
</evidence>
<dbReference type="OrthoDB" id="8205493at2"/>
<evidence type="ECO:0000259" key="1">
    <source>
        <dbReference type="Pfam" id="PF01370"/>
    </source>
</evidence>
<dbReference type="AlphaFoldDB" id="A0A3P1WQI7"/>
<organism evidence="2 3">
    <name type="scientific">Arachnia propionica</name>
    <dbReference type="NCBI Taxonomy" id="1750"/>
    <lineage>
        <taxon>Bacteria</taxon>
        <taxon>Bacillati</taxon>
        <taxon>Actinomycetota</taxon>
        <taxon>Actinomycetes</taxon>
        <taxon>Propionibacteriales</taxon>
        <taxon>Propionibacteriaceae</taxon>
        <taxon>Arachnia</taxon>
    </lineage>
</organism>
<comment type="caution">
    <text evidence="2">The sequence shown here is derived from an EMBL/GenBank/DDBJ whole genome shotgun (WGS) entry which is preliminary data.</text>
</comment>
<protein>
    <submittedName>
        <fullName evidence="2">NAD-dependent epimerase/dehydratase family protein</fullName>
    </submittedName>
</protein>
<evidence type="ECO:0000313" key="2">
    <source>
        <dbReference type="EMBL" id="RRD48216.1"/>
    </source>
</evidence>
<gene>
    <name evidence="2" type="ORF">EII35_13870</name>
</gene>
<dbReference type="Proteomes" id="UP000280935">
    <property type="component" value="Unassembled WGS sequence"/>
</dbReference>
<dbReference type="InterPro" id="IPR036291">
    <property type="entry name" value="NAD(P)-bd_dom_sf"/>
</dbReference>
<dbReference type="Gene3D" id="3.40.50.720">
    <property type="entry name" value="NAD(P)-binding Rossmann-like Domain"/>
    <property type="match status" value="1"/>
</dbReference>
<reference evidence="2 3" key="1">
    <citation type="submission" date="2018-11" db="EMBL/GenBank/DDBJ databases">
        <title>Genomes From Bacteria Associated with the Canine Oral Cavity: a Test Case for Automated Genome-Based Taxonomic Assignment.</title>
        <authorList>
            <person name="Coil D.A."/>
            <person name="Jospin G."/>
            <person name="Darling A.E."/>
            <person name="Wallis C."/>
            <person name="Davis I.J."/>
            <person name="Harris S."/>
            <person name="Eisen J.A."/>
            <person name="Holcombe L.J."/>
            <person name="O'Flynn C."/>
        </authorList>
    </citation>
    <scope>NUCLEOTIDE SEQUENCE [LARGE SCALE GENOMIC DNA]</scope>
    <source>
        <strain evidence="2 3">OH2822_COT-296</strain>
    </source>
</reference>
<dbReference type="InterPro" id="IPR001509">
    <property type="entry name" value="Epimerase_deHydtase"/>
</dbReference>